<accession>A0ACC1IS88</accession>
<organism evidence="1 2">
    <name type="scientific">Kickxella alabastrina</name>
    <dbReference type="NCBI Taxonomy" id="61397"/>
    <lineage>
        <taxon>Eukaryota</taxon>
        <taxon>Fungi</taxon>
        <taxon>Fungi incertae sedis</taxon>
        <taxon>Zoopagomycota</taxon>
        <taxon>Kickxellomycotina</taxon>
        <taxon>Kickxellomycetes</taxon>
        <taxon>Kickxellales</taxon>
        <taxon>Kickxellaceae</taxon>
        <taxon>Kickxella</taxon>
    </lineage>
</organism>
<comment type="caution">
    <text evidence="1">The sequence shown here is derived from an EMBL/GenBank/DDBJ whole genome shotgun (WGS) entry which is preliminary data.</text>
</comment>
<dbReference type="EMBL" id="JANBPG010000117">
    <property type="protein sequence ID" value="KAJ1899902.1"/>
    <property type="molecule type" value="Genomic_DNA"/>
</dbReference>
<evidence type="ECO:0000313" key="2">
    <source>
        <dbReference type="Proteomes" id="UP001150581"/>
    </source>
</evidence>
<dbReference type="Proteomes" id="UP001150581">
    <property type="component" value="Unassembled WGS sequence"/>
</dbReference>
<reference evidence="1" key="1">
    <citation type="submission" date="2022-07" db="EMBL/GenBank/DDBJ databases">
        <title>Phylogenomic reconstructions and comparative analyses of Kickxellomycotina fungi.</title>
        <authorList>
            <person name="Reynolds N.K."/>
            <person name="Stajich J.E."/>
            <person name="Barry K."/>
            <person name="Grigoriev I.V."/>
            <person name="Crous P."/>
            <person name="Smith M.E."/>
        </authorList>
    </citation>
    <scope>NUCLEOTIDE SEQUENCE</scope>
    <source>
        <strain evidence="1">Benny 63K</strain>
    </source>
</reference>
<proteinExistence type="predicted"/>
<keyword evidence="2" id="KW-1185">Reference proteome</keyword>
<evidence type="ECO:0000313" key="1">
    <source>
        <dbReference type="EMBL" id="KAJ1899902.1"/>
    </source>
</evidence>
<sequence length="1432" mass="156110">MQTAPPLPTTTTSNTNPPSTAAAAAAAAAAAPTTSAQLSLDSAHFDSKKYTKQLLLTSGTQSLLQSSTTLVSSIRQIDNDMKTMVYENYSKFISATETIGRMKGDADFMDSEMGKLTRRVTSISHKTADLHRALDACRGRIWRLAAEIRTLRALQMIAELPRRLSVMIGAGRFVEAAGEWSRATPLLEHYRRLGARFEGVESDGRQIMQEVEATVWRRWRSEATGVREGAECASLLVLLRPECAPKLWRDYLVIQARKNRRCRADALDRAMNEQGRAAEFPALEGAPTGGRGQRPNAGNCITRFHAEYLPVWSSLVIGFASQFLSPAGSGLMEASLPAAASKSGGRTKSLLQATTEGTVVGLLSPQQHIDGQAAAPRIAASRVVGWQAMDAQDLAQAQEAFAQALVEWAAEYERILESLMRFPDDTTTAANVAPHLHQLDALVSLLAQYPILSRIGGLDACVQRMVDQWQRRLVDGCLQGVVRDLIERVEYYFDPGVDQACLAAMQEESAGGGRRSSTSASRHRRTMSARSNLSVGDQGLQHQRSGSAARAVSSAFEALGNALPTQPIAPASLSLSPALAPFGANPSQPPPQQQQQQRVSRASTVNVASSARHASHSRSSTLRRKHQRTQSTAITDLFDAPTQASFSDDLPRPLQRRYRPWLVSSINRNAPLHVFLADIESWLIQQVLERINPLLESVVQHYLDIEASQILDDGEEHLGLSLQSAARLRMGFISVLDQCLDTWMSEWMPALFLHVAMVNVPCGSRAYVEKCVDEAAAKFGGVGMVGDPVSSLLLARFAVDFELTLAQSIYQLCEHAILVIPEENSHGSNRGNNAQAQAQAQARLGGSMHVLEEHLQSITATTAASFSRADSMASIISGRRGAAARPGAGASGGALLRSFEAAHAAARWHSVAERLVRHFIMTVGLDISSDYLRLRPYDSTTGMFDTVQQKEDGVEEGVSEIWLSICRWMRQVENDTNALFYDPVFSATLKALQTWHERGVGDHAKPPITIRSHPPPLSHLPQQQQQQQYGPSISEHAHIMSNIDRLFAQRIDIFPSVVSSLTSGKILFHLSMQIIKTAMESLRLRPARLSPRMFRKISVDAAFVRSWMLRYTGVTPDLHKLSRSPGLVSVVAVGGGSGSGSGQQLDQKQQQGQQQQGQQQGLGVKSGKSEEIINEGDARAILNLVDDWVATAKAFVGGGGSLEVLHLDEEIADHVSNAAVGDPTVTTTAVKELDSTASASVSADVPIVTTVTNSPADIKPSLARNPTSVSVAATNFVANPAIDTKAISRVKATLINLFVTVHVPKLTTLREELLLALPLRIPLIKSFHMMLSGKIDDKMFANNFKTANPSNDIRLFPMRVSHALTNTPNAGASEYAQHFDTDLFFRAIVDSLNETKVFPTIMLNRNVTVKSFVLKTRPNMLLTIAGRLYFWV</sequence>
<protein>
    <submittedName>
        <fullName evidence="1">Uncharacterized protein</fullName>
    </submittedName>
</protein>
<name>A0ACC1IS88_9FUNG</name>
<gene>
    <name evidence="1" type="ORF">LPJ66_001821</name>
</gene>